<name>A0AAV2VPK6_9VIBR</name>
<sequence length="278" mass="30916">MNIQRVNINGNDFRYSLIENNDTEEYVIFLLGALQDIESVKKYSQHFSKTINCITVEVSGTGNTNVLNSKISVRDQAYMLLDLVHHLNITSAHIVGFSYATAVAIELHDIWSSVKSISVCGGVPGIPDSGRIATKQMIAASIQSKEAFSQSFVESLTVNNSEIPRNKATIRATKIAISEMDQKKIDMFFENSVRLLVHTPSNLNKIRIPVLVCVAEYDPYCTIEMARDFSSQMKNSRLFVIKNADHLAHMQQPEQISSALITLASSSVMAERTLNNLS</sequence>
<evidence type="ECO:0000313" key="3">
    <source>
        <dbReference type="Proteomes" id="UP000018211"/>
    </source>
</evidence>
<feature type="domain" description="AB hydrolase-1" evidence="1">
    <location>
        <begin position="51"/>
        <end position="256"/>
    </location>
</feature>
<dbReference type="Proteomes" id="UP000018211">
    <property type="component" value="Unassembled WGS sequence"/>
</dbReference>
<dbReference type="InterPro" id="IPR050266">
    <property type="entry name" value="AB_hydrolase_sf"/>
</dbReference>
<accession>A0AAV2VPK6</accession>
<organism evidence="2 3">
    <name type="scientific">Vibrio nigripulchritudo SOn1</name>
    <dbReference type="NCBI Taxonomy" id="1238450"/>
    <lineage>
        <taxon>Bacteria</taxon>
        <taxon>Pseudomonadati</taxon>
        <taxon>Pseudomonadota</taxon>
        <taxon>Gammaproteobacteria</taxon>
        <taxon>Vibrionales</taxon>
        <taxon>Vibrionaceae</taxon>
        <taxon>Vibrio</taxon>
    </lineage>
</organism>
<dbReference type="InterPro" id="IPR029058">
    <property type="entry name" value="AB_hydrolase_fold"/>
</dbReference>
<gene>
    <name evidence="2" type="ORF">VIBNISOn1_1840033</name>
</gene>
<evidence type="ECO:0000313" key="2">
    <source>
        <dbReference type="EMBL" id="CCO46650.1"/>
    </source>
</evidence>
<evidence type="ECO:0000259" key="1">
    <source>
        <dbReference type="Pfam" id="PF12697"/>
    </source>
</evidence>
<dbReference type="AlphaFoldDB" id="A0AAV2VPK6"/>
<comment type="caution">
    <text evidence="2">The sequence shown here is derived from an EMBL/GenBank/DDBJ whole genome shotgun (WGS) entry which is preliminary data.</text>
</comment>
<reference evidence="2 3" key="1">
    <citation type="journal article" date="2013" name="ISME J.">
        <title>Comparative genomics of pathogenic lineages of Vibrio nigripulchritudo identifies virulence-associated traits.</title>
        <authorList>
            <person name="Goudenege D."/>
            <person name="Labreuche Y."/>
            <person name="Krin E."/>
            <person name="Ansquer D."/>
            <person name="Mangenot S."/>
            <person name="Calteau A."/>
            <person name="Medigue C."/>
            <person name="Mazel D."/>
            <person name="Polz M.F."/>
            <person name="Le Roux F."/>
        </authorList>
    </citation>
    <scope>NUCLEOTIDE SEQUENCE [LARGE SCALE GENOMIC DNA]</scope>
    <source>
        <strain evidence="2 3">SOn1</strain>
    </source>
</reference>
<dbReference type="Gene3D" id="3.40.50.1820">
    <property type="entry name" value="alpha/beta hydrolase"/>
    <property type="match status" value="1"/>
</dbReference>
<dbReference type="Pfam" id="PF12697">
    <property type="entry name" value="Abhydrolase_6"/>
    <property type="match status" value="1"/>
</dbReference>
<protein>
    <recommendedName>
        <fullName evidence="1">AB hydrolase-1 domain-containing protein</fullName>
    </recommendedName>
</protein>
<dbReference type="RefSeq" id="WP_022611708.1">
    <property type="nucleotide sequence ID" value="NZ_LK391965.1"/>
</dbReference>
<dbReference type="SUPFAM" id="SSF53474">
    <property type="entry name" value="alpha/beta-Hydrolases"/>
    <property type="match status" value="1"/>
</dbReference>
<dbReference type="PANTHER" id="PTHR43798">
    <property type="entry name" value="MONOACYLGLYCEROL LIPASE"/>
    <property type="match status" value="1"/>
</dbReference>
<dbReference type="PANTHER" id="PTHR43798:SF33">
    <property type="entry name" value="HYDROLASE, PUTATIVE (AFU_ORTHOLOGUE AFUA_2G14860)-RELATED"/>
    <property type="match status" value="1"/>
</dbReference>
<proteinExistence type="predicted"/>
<dbReference type="InterPro" id="IPR000073">
    <property type="entry name" value="AB_hydrolase_1"/>
</dbReference>
<dbReference type="GO" id="GO:0016020">
    <property type="term" value="C:membrane"/>
    <property type="evidence" value="ECO:0007669"/>
    <property type="project" value="TreeGrafter"/>
</dbReference>
<dbReference type="EMBL" id="CAOF01000095">
    <property type="protein sequence ID" value="CCO46650.1"/>
    <property type="molecule type" value="Genomic_DNA"/>
</dbReference>